<dbReference type="Proteomes" id="UP000249616">
    <property type="component" value="Chromosome"/>
</dbReference>
<dbReference type="KEGG" id="scad:DN051_02790"/>
<evidence type="ECO:0000313" key="2">
    <source>
        <dbReference type="EMBL" id="AWW35715.1"/>
    </source>
</evidence>
<evidence type="ECO:0000256" key="1">
    <source>
        <dbReference type="SAM" id="MobiDB-lite"/>
    </source>
</evidence>
<evidence type="ECO:0000313" key="3">
    <source>
        <dbReference type="Proteomes" id="UP000249616"/>
    </source>
</evidence>
<protein>
    <recommendedName>
        <fullName evidence="4">Peptidase M10 metallopeptidase domain-containing protein</fullName>
    </recommendedName>
</protein>
<evidence type="ECO:0008006" key="4">
    <source>
        <dbReference type="Google" id="ProtNLM"/>
    </source>
</evidence>
<dbReference type="EMBL" id="CP030073">
    <property type="protein sequence ID" value="AWW35715.1"/>
    <property type="molecule type" value="Genomic_DNA"/>
</dbReference>
<dbReference type="AlphaFoldDB" id="A0A2Z4ISA7"/>
<proteinExistence type="predicted"/>
<reference evidence="2 3" key="1">
    <citation type="journal article" date="2019" name="Int. J. Syst. Evol. Microbiol.">
        <title>Streptomyces cadmiisoli sp. nov., a novel actinomycete isolated from cadmium-contaminated soil.</title>
        <authorList>
            <person name="Li K."/>
            <person name="Tang X."/>
            <person name="Zhao J."/>
            <person name="Guo Y."/>
            <person name="Tang Y."/>
            <person name="Gao J."/>
        </authorList>
    </citation>
    <scope>NUCLEOTIDE SEQUENCE [LARGE SCALE GENOMIC DNA]</scope>
    <source>
        <strain evidence="2 3">ZFG47</strain>
    </source>
</reference>
<gene>
    <name evidence="2" type="ORF">DN051_02790</name>
</gene>
<name>A0A2Z4ISA7_9ACTN</name>
<sequence>MSLSPALRPCHDDFTNQAASNCSNVFDVRSVGIHEAGHMFGPKGVGGSTRVMSSATAASTDPEPRFREEVSR</sequence>
<organism evidence="2 3">
    <name type="scientific">Streptomyces cadmiisoli</name>
    <dbReference type="NCBI Taxonomy" id="2184053"/>
    <lineage>
        <taxon>Bacteria</taxon>
        <taxon>Bacillati</taxon>
        <taxon>Actinomycetota</taxon>
        <taxon>Actinomycetes</taxon>
        <taxon>Kitasatosporales</taxon>
        <taxon>Streptomycetaceae</taxon>
        <taxon>Streptomyces</taxon>
        <taxon>Streptomyces aurantiacus group</taxon>
    </lineage>
</organism>
<feature type="compositionally biased region" description="Polar residues" evidence="1">
    <location>
        <begin position="50"/>
        <end position="59"/>
    </location>
</feature>
<keyword evidence="3" id="KW-1185">Reference proteome</keyword>
<feature type="compositionally biased region" description="Basic and acidic residues" evidence="1">
    <location>
        <begin position="62"/>
        <end position="72"/>
    </location>
</feature>
<feature type="region of interest" description="Disordered" evidence="1">
    <location>
        <begin position="39"/>
        <end position="72"/>
    </location>
</feature>
<accession>A0A2Z4ISA7</accession>